<keyword evidence="4" id="KW-1185">Reference proteome</keyword>
<dbReference type="AlphaFoldDB" id="A0AAD7XMG3"/>
<dbReference type="EMBL" id="JAQMWT010000341">
    <property type="protein sequence ID" value="KAJ8604020.1"/>
    <property type="molecule type" value="Genomic_DNA"/>
</dbReference>
<evidence type="ECO:0000259" key="2">
    <source>
        <dbReference type="PROSITE" id="PS50106"/>
    </source>
</evidence>
<sequence length="442" mass="48212">MSVARSDAMDVDSVGLAPPPAEGAQEERMVSTAEEFDAEEALRAAREYFRSAPYEMIDPEPSPYIISWGRGSQTSDTKPFQYVACIASKGPLGFRLIREGNAWCVVEVMPQSQAQLSGVDVGDEVVAINGLDAASSLNDLKRATERRPVTLTMRRDPARQPPGQLQIGKLDGDEARWPSSGASSSDVAAAIKQAANATMNASWNYGDGTARGDGATMFAAQQASQSKKKSRDEDYVEGQATSSEGLRNALVPLLAPLNPNARCERITGDALTKMSRSIATLLAAWRPSVVRPTLARDACEIPGFHVVNNFLGAKETAVLKRVFEDSRPNTAFRSTYNISYRALLRLFTRRVSSLLGESCFVDLFAPQAWTNATPYDRLEVAEVRNHNVAFRALGLLETCVGFAVVDSDDRPIRDAGPEQHKTLRVIAHVFITIQIPYKMINA</sequence>
<feature type="region of interest" description="Disordered" evidence="1">
    <location>
        <begin position="155"/>
        <end position="182"/>
    </location>
</feature>
<dbReference type="Gene3D" id="2.30.42.10">
    <property type="match status" value="1"/>
</dbReference>
<dbReference type="InterPro" id="IPR001478">
    <property type="entry name" value="PDZ"/>
</dbReference>
<reference evidence="3" key="1">
    <citation type="submission" date="2023-01" db="EMBL/GenBank/DDBJ databases">
        <title>Metagenome sequencing of chrysophaentin producing Chrysophaeum taylorii.</title>
        <authorList>
            <person name="Davison J."/>
            <person name="Bewley C."/>
        </authorList>
    </citation>
    <scope>NUCLEOTIDE SEQUENCE</scope>
    <source>
        <strain evidence="3">NIES-1699</strain>
    </source>
</reference>
<accession>A0AAD7XMG3</accession>
<dbReference type="SMART" id="SM00228">
    <property type="entry name" value="PDZ"/>
    <property type="match status" value="1"/>
</dbReference>
<feature type="region of interest" description="Disordered" evidence="1">
    <location>
        <begin position="1"/>
        <end position="26"/>
    </location>
</feature>
<gene>
    <name evidence="3" type="ORF">CTAYLR_003380</name>
</gene>
<evidence type="ECO:0000313" key="3">
    <source>
        <dbReference type="EMBL" id="KAJ8604020.1"/>
    </source>
</evidence>
<evidence type="ECO:0000313" key="4">
    <source>
        <dbReference type="Proteomes" id="UP001230188"/>
    </source>
</evidence>
<evidence type="ECO:0000256" key="1">
    <source>
        <dbReference type="SAM" id="MobiDB-lite"/>
    </source>
</evidence>
<feature type="domain" description="PDZ" evidence="2">
    <location>
        <begin position="88"/>
        <end position="155"/>
    </location>
</feature>
<comment type="caution">
    <text evidence="3">The sequence shown here is derived from an EMBL/GenBank/DDBJ whole genome shotgun (WGS) entry which is preliminary data.</text>
</comment>
<name>A0AAD7XMG3_9STRA</name>
<proteinExistence type="predicted"/>
<dbReference type="InterPro" id="IPR036034">
    <property type="entry name" value="PDZ_sf"/>
</dbReference>
<protein>
    <recommendedName>
        <fullName evidence="2">PDZ domain-containing protein</fullName>
    </recommendedName>
</protein>
<dbReference type="PROSITE" id="PS50106">
    <property type="entry name" value="PDZ"/>
    <property type="match status" value="1"/>
</dbReference>
<organism evidence="3 4">
    <name type="scientific">Chrysophaeum taylorii</name>
    <dbReference type="NCBI Taxonomy" id="2483200"/>
    <lineage>
        <taxon>Eukaryota</taxon>
        <taxon>Sar</taxon>
        <taxon>Stramenopiles</taxon>
        <taxon>Ochrophyta</taxon>
        <taxon>Pelagophyceae</taxon>
        <taxon>Pelagomonadales</taxon>
        <taxon>Pelagomonadaceae</taxon>
        <taxon>Chrysophaeum</taxon>
    </lineage>
</organism>
<dbReference type="SUPFAM" id="SSF50156">
    <property type="entry name" value="PDZ domain-like"/>
    <property type="match status" value="1"/>
</dbReference>
<dbReference type="Proteomes" id="UP001230188">
    <property type="component" value="Unassembled WGS sequence"/>
</dbReference>
<feature type="region of interest" description="Disordered" evidence="1">
    <location>
        <begin position="219"/>
        <end position="241"/>
    </location>
</feature>